<evidence type="ECO:0000313" key="1">
    <source>
        <dbReference type="EMBL" id="MBX31348.1"/>
    </source>
</evidence>
<dbReference type="Gene3D" id="3.80.10.10">
    <property type="entry name" value="Ribonuclease Inhibitor"/>
    <property type="match status" value="1"/>
</dbReference>
<organism evidence="1">
    <name type="scientific">Rhizophora mucronata</name>
    <name type="common">Asiatic mangrove</name>
    <dbReference type="NCBI Taxonomy" id="61149"/>
    <lineage>
        <taxon>Eukaryota</taxon>
        <taxon>Viridiplantae</taxon>
        <taxon>Streptophyta</taxon>
        <taxon>Embryophyta</taxon>
        <taxon>Tracheophyta</taxon>
        <taxon>Spermatophyta</taxon>
        <taxon>Magnoliopsida</taxon>
        <taxon>eudicotyledons</taxon>
        <taxon>Gunneridae</taxon>
        <taxon>Pentapetalae</taxon>
        <taxon>rosids</taxon>
        <taxon>fabids</taxon>
        <taxon>Malpighiales</taxon>
        <taxon>Rhizophoraceae</taxon>
        <taxon>Rhizophora</taxon>
    </lineage>
</organism>
<dbReference type="InterPro" id="IPR032675">
    <property type="entry name" value="LRR_dom_sf"/>
</dbReference>
<accession>A0A2P2MM93</accession>
<proteinExistence type="predicted"/>
<dbReference type="EMBL" id="GGEC01050864">
    <property type="protein sequence ID" value="MBX31348.1"/>
    <property type="molecule type" value="Transcribed_RNA"/>
</dbReference>
<reference evidence="1" key="1">
    <citation type="submission" date="2018-02" db="EMBL/GenBank/DDBJ databases">
        <title>Rhizophora mucronata_Transcriptome.</title>
        <authorList>
            <person name="Meera S.P."/>
            <person name="Sreeshan A."/>
            <person name="Augustine A."/>
        </authorList>
    </citation>
    <scope>NUCLEOTIDE SEQUENCE</scope>
    <source>
        <tissue evidence="1">Leaf</tissue>
    </source>
</reference>
<name>A0A2P2MM93_RHIMU</name>
<dbReference type="AlphaFoldDB" id="A0A2P2MM93"/>
<sequence>MNKFQNNILQALGEITSMRTLNLSFNNFGGSFPVKGTQKHIQHYLSSNI</sequence>
<protein>
    <submittedName>
        <fullName evidence="1">Uncharacterized protein</fullName>
    </submittedName>
</protein>